<feature type="compositionally biased region" description="Polar residues" evidence="1">
    <location>
        <begin position="69"/>
        <end position="91"/>
    </location>
</feature>
<dbReference type="Proteomes" id="UP000214720">
    <property type="component" value="Unassembled WGS sequence"/>
</dbReference>
<feature type="chain" id="PRO_5013053576" description="Purine nucleoside phosphorylase" evidence="2">
    <location>
        <begin position="27"/>
        <end position="112"/>
    </location>
</feature>
<comment type="caution">
    <text evidence="3">The sequence shown here is derived from an EMBL/GenBank/DDBJ whole genome shotgun (WGS) entry which is preliminary data.</text>
</comment>
<evidence type="ECO:0008006" key="5">
    <source>
        <dbReference type="Google" id="ProtNLM"/>
    </source>
</evidence>
<evidence type="ECO:0000313" key="3">
    <source>
        <dbReference type="EMBL" id="OXC79983.1"/>
    </source>
</evidence>
<sequence>MIKLAKSLLPALLIASALAAPTFAFAQDNNAPVTRAEVRAQLTQLEKAGYSPATNDNYYPQALQQAQQRVDASNGVASQSYGPSTSGTSASGLRVTVAPVSGNDQHSIYFGH</sequence>
<name>A0A226X9I4_CABSO</name>
<protein>
    <recommendedName>
        <fullName evidence="5">Purine nucleoside phosphorylase</fullName>
    </recommendedName>
</protein>
<feature type="signal peptide" evidence="2">
    <location>
        <begin position="1"/>
        <end position="26"/>
    </location>
</feature>
<evidence type="ECO:0000313" key="4">
    <source>
        <dbReference type="Proteomes" id="UP000214720"/>
    </source>
</evidence>
<dbReference type="Pfam" id="PF13663">
    <property type="entry name" value="DUF4148"/>
    <property type="match status" value="1"/>
</dbReference>
<dbReference type="InterPro" id="IPR025421">
    <property type="entry name" value="DUF4148"/>
</dbReference>
<dbReference type="RefSeq" id="WP_089159361.1">
    <property type="nucleotide sequence ID" value="NZ_MTHB01000027.1"/>
</dbReference>
<gene>
    <name evidence="3" type="ORF">BSU04_04125</name>
</gene>
<feature type="region of interest" description="Disordered" evidence="1">
    <location>
        <begin position="69"/>
        <end position="93"/>
    </location>
</feature>
<dbReference type="OrthoDB" id="9099264at2"/>
<proteinExistence type="predicted"/>
<reference evidence="4" key="1">
    <citation type="submission" date="2017-01" db="EMBL/GenBank/DDBJ databases">
        <title>Genome Analysis of Deinococcus marmoris KOPRI26562.</title>
        <authorList>
            <person name="Kim J.H."/>
            <person name="Oh H.-M."/>
        </authorList>
    </citation>
    <scope>NUCLEOTIDE SEQUENCE [LARGE SCALE GENOMIC DNA]</scope>
    <source>
        <strain evidence="4">PAMC 26633</strain>
    </source>
</reference>
<evidence type="ECO:0000256" key="1">
    <source>
        <dbReference type="SAM" id="MobiDB-lite"/>
    </source>
</evidence>
<keyword evidence="2" id="KW-0732">Signal</keyword>
<evidence type="ECO:0000256" key="2">
    <source>
        <dbReference type="SAM" id="SignalP"/>
    </source>
</evidence>
<dbReference type="EMBL" id="MTHB01000027">
    <property type="protein sequence ID" value="OXC79983.1"/>
    <property type="molecule type" value="Genomic_DNA"/>
</dbReference>
<accession>A0A226X9I4</accession>
<dbReference type="AlphaFoldDB" id="A0A226X9I4"/>
<organism evidence="3 4">
    <name type="scientific">Caballeronia sordidicola</name>
    <name type="common">Burkholderia sordidicola</name>
    <dbReference type="NCBI Taxonomy" id="196367"/>
    <lineage>
        <taxon>Bacteria</taxon>
        <taxon>Pseudomonadati</taxon>
        <taxon>Pseudomonadota</taxon>
        <taxon>Betaproteobacteria</taxon>
        <taxon>Burkholderiales</taxon>
        <taxon>Burkholderiaceae</taxon>
        <taxon>Caballeronia</taxon>
    </lineage>
</organism>